<evidence type="ECO:0000256" key="2">
    <source>
        <dbReference type="ARBA" id="ARBA00022737"/>
    </source>
</evidence>
<dbReference type="InterPro" id="IPR051959">
    <property type="entry name" value="PAK1-Kinase_Regulator"/>
</dbReference>
<feature type="repeat" description="WD" evidence="3">
    <location>
        <begin position="446"/>
        <end position="487"/>
    </location>
</feature>
<feature type="repeat" description="WD" evidence="3">
    <location>
        <begin position="406"/>
        <end position="435"/>
    </location>
</feature>
<dbReference type="InterPro" id="IPR001680">
    <property type="entry name" value="WD40_rpt"/>
</dbReference>
<dbReference type="InterPro" id="IPR019775">
    <property type="entry name" value="WD40_repeat_CS"/>
</dbReference>
<organism evidence="4 5">
    <name type="scientific">Symbiodinium microadriaticum</name>
    <name type="common">Dinoflagellate</name>
    <name type="synonym">Zooxanthella microadriatica</name>
    <dbReference type="NCBI Taxonomy" id="2951"/>
    <lineage>
        <taxon>Eukaryota</taxon>
        <taxon>Sar</taxon>
        <taxon>Alveolata</taxon>
        <taxon>Dinophyceae</taxon>
        <taxon>Suessiales</taxon>
        <taxon>Symbiodiniaceae</taxon>
        <taxon>Symbiodinium</taxon>
    </lineage>
</organism>
<keyword evidence="4" id="KW-0808">Transferase</keyword>
<keyword evidence="1 3" id="KW-0853">WD repeat</keyword>
<proteinExistence type="predicted"/>
<evidence type="ECO:0000313" key="5">
    <source>
        <dbReference type="Proteomes" id="UP000186817"/>
    </source>
</evidence>
<comment type="caution">
    <text evidence="4">The sequence shown here is derived from an EMBL/GenBank/DDBJ whole genome shotgun (WGS) entry which is preliminary data.</text>
</comment>
<keyword evidence="4" id="KW-0418">Kinase</keyword>
<dbReference type="OrthoDB" id="308449at2759"/>
<evidence type="ECO:0000313" key="4">
    <source>
        <dbReference type="EMBL" id="OLP82077.1"/>
    </source>
</evidence>
<name>A0A1Q9CGU7_SYMMI</name>
<reference evidence="4 5" key="1">
    <citation type="submission" date="2016-02" db="EMBL/GenBank/DDBJ databases">
        <title>Genome analysis of coral dinoflagellate symbionts highlights evolutionary adaptations to a symbiotic lifestyle.</title>
        <authorList>
            <person name="Aranda M."/>
            <person name="Li Y."/>
            <person name="Liew Y.J."/>
            <person name="Baumgarten S."/>
            <person name="Simakov O."/>
            <person name="Wilson M."/>
            <person name="Piel J."/>
            <person name="Ashoor H."/>
            <person name="Bougouffa S."/>
            <person name="Bajic V.B."/>
            <person name="Ryu T."/>
            <person name="Ravasi T."/>
            <person name="Bayer T."/>
            <person name="Micklem G."/>
            <person name="Kim H."/>
            <person name="Bhak J."/>
            <person name="Lajeunesse T.C."/>
            <person name="Voolstra C.R."/>
        </authorList>
    </citation>
    <scope>NUCLEOTIDE SEQUENCE [LARGE SCALE GENOMIC DNA]</scope>
    <source>
        <strain evidence="4 5">CCMP2467</strain>
    </source>
</reference>
<dbReference type="PROSITE" id="PS50082">
    <property type="entry name" value="WD_REPEATS_2"/>
    <property type="match status" value="2"/>
</dbReference>
<dbReference type="AlphaFoldDB" id="A0A1Q9CGU7"/>
<keyword evidence="5" id="KW-1185">Reference proteome</keyword>
<dbReference type="Pfam" id="PF00400">
    <property type="entry name" value="WD40"/>
    <property type="match status" value="2"/>
</dbReference>
<dbReference type="EMBL" id="LSRX01001225">
    <property type="protein sequence ID" value="OLP82077.1"/>
    <property type="molecule type" value="Genomic_DNA"/>
</dbReference>
<dbReference type="GO" id="GO:0016301">
    <property type="term" value="F:kinase activity"/>
    <property type="evidence" value="ECO:0007669"/>
    <property type="project" value="UniProtKB-KW"/>
</dbReference>
<dbReference type="SMART" id="SM00320">
    <property type="entry name" value="WD40"/>
    <property type="match status" value="3"/>
</dbReference>
<keyword evidence="2" id="KW-0677">Repeat</keyword>
<protein>
    <submittedName>
        <fullName evidence="4">p21-activated protein kinase-interacting protein 1-like</fullName>
    </submittedName>
</protein>
<dbReference type="Gene3D" id="2.130.10.10">
    <property type="entry name" value="YVTN repeat-like/Quinoprotein amine dehydrogenase"/>
    <property type="match status" value="1"/>
</dbReference>
<dbReference type="PROSITE" id="PS00678">
    <property type="entry name" value="WD_REPEATS_1"/>
    <property type="match status" value="1"/>
</dbReference>
<dbReference type="InterPro" id="IPR036322">
    <property type="entry name" value="WD40_repeat_dom_sf"/>
</dbReference>
<evidence type="ECO:0000256" key="3">
    <source>
        <dbReference type="PROSITE-ProRule" id="PRU00221"/>
    </source>
</evidence>
<dbReference type="PROSITE" id="PS50294">
    <property type="entry name" value="WD_REPEATS_REGION"/>
    <property type="match status" value="1"/>
</dbReference>
<gene>
    <name evidence="4" type="primary">pak1ip1</name>
    <name evidence="4" type="ORF">AK812_SmicGene37289</name>
</gene>
<accession>A0A1Q9CGU7</accession>
<dbReference type="Proteomes" id="UP000186817">
    <property type="component" value="Unassembled WGS sequence"/>
</dbReference>
<dbReference type="PANTHER" id="PTHR44675:SF1">
    <property type="entry name" value="P21-ACTIVATED PROTEIN KINASE-INTERACTING PROTEIN 1"/>
    <property type="match status" value="1"/>
</dbReference>
<evidence type="ECO:0000256" key="1">
    <source>
        <dbReference type="ARBA" id="ARBA00022574"/>
    </source>
</evidence>
<sequence>MKLCGTTGTVQTRRSDASAASDFLLARAGFHLRKHGALAMSSLRIGLKPALSGDSTMRTPRMKLWPWICFALGTQSTAASRLVLDVQDFFRRQYEAQALNSSSLDMVLSGKKKQEKHDCHAVVAGAEDRTSWHFGSKNCKCPPDHVVAGKSWECGEALGHRHFSSRMAISTCSCEPTSKCEEMVAGAKTRNSASKFADRPCKCENPDEVLDGQAHECSTYLGERYFPNTLPPQECSCQPNVLGSHNCGDIAAGALEVDKDGRAQCECPQEQFINGEDQQCKDFFGARFFPKRLKPGLCSCSANARRPDRPGSGSYRVHLGVAPVLVAKKRQRGKEEALEATVVVGTYDGGLLGFGLKDGAQTFGYAPHIGCIKAVHCNKEGKLASGATDNAVRLFDLAKRVELGELQEHQDSVSALQFWKGTLITASSDGQVCIWRGGDFELLLKFQGHKAAVTSLAVHPSGRMVASAGRDKRVQLWDLTRGTSAAHFTIKDVAEALEWSPCGESIAVLSARELMAVQVKTSATASLKDPSSEGFVRINFTSMVWLSSKMLALGDAKGEVRILSHSSDELTQACTLPKESAAQSTRVKALAACAGRLLVGLSSGEVEVWLMPEKFGPKALPVPTDFNKLRVVETKSRLTCLVVWAPEDQATSSGEGKIRRKE</sequence>
<dbReference type="SUPFAM" id="SSF50978">
    <property type="entry name" value="WD40 repeat-like"/>
    <property type="match status" value="1"/>
</dbReference>
<dbReference type="InterPro" id="IPR015943">
    <property type="entry name" value="WD40/YVTN_repeat-like_dom_sf"/>
</dbReference>
<dbReference type="PANTHER" id="PTHR44675">
    <property type="entry name" value="PAK1 INTERACTING PROTEIN 1"/>
    <property type="match status" value="1"/>
</dbReference>